<evidence type="ECO:0000313" key="4">
    <source>
        <dbReference type="Proteomes" id="UP001595547"/>
    </source>
</evidence>
<sequence>MRIHSLITAFALFIAAPAFAHQGVHIENPYARTNGGIGKTGAIFLEIMNHADTDDRLIGVASDVAEKVEMHTHKADANGVMSMSAVPEGFEIPALESRFLKRGGDHIMLMGLRQDLKDGDIIHLTLTFEHSGEVKVDVPVDNARKPEEAADPMADMPGMDHSTMDHSTMEAPAN</sequence>
<dbReference type="Pfam" id="PF04314">
    <property type="entry name" value="PCuAC"/>
    <property type="match status" value="1"/>
</dbReference>
<dbReference type="RefSeq" id="WP_380074309.1">
    <property type="nucleotide sequence ID" value="NZ_JBHRTO010000002.1"/>
</dbReference>
<name>A0ABV7J1V3_9RHOB</name>
<keyword evidence="4" id="KW-1185">Reference proteome</keyword>
<accession>A0ABV7J1V3</accession>
<dbReference type="SUPFAM" id="SSF110087">
    <property type="entry name" value="DR1885-like metal-binding protein"/>
    <property type="match status" value="1"/>
</dbReference>
<gene>
    <name evidence="3" type="ORF">ACFOGH_16760</name>
</gene>
<comment type="caution">
    <text evidence="3">The sequence shown here is derived from an EMBL/GenBank/DDBJ whole genome shotgun (WGS) entry which is preliminary data.</text>
</comment>
<dbReference type="Proteomes" id="UP001595547">
    <property type="component" value="Unassembled WGS sequence"/>
</dbReference>
<dbReference type="InterPro" id="IPR007410">
    <property type="entry name" value="LpqE-like"/>
</dbReference>
<dbReference type="InterPro" id="IPR058248">
    <property type="entry name" value="Lxx211020-like"/>
</dbReference>
<evidence type="ECO:0000256" key="2">
    <source>
        <dbReference type="SAM" id="SignalP"/>
    </source>
</evidence>
<dbReference type="InterPro" id="IPR036182">
    <property type="entry name" value="PCuAC_sf"/>
</dbReference>
<feature type="chain" id="PRO_5045495075" evidence="2">
    <location>
        <begin position="21"/>
        <end position="174"/>
    </location>
</feature>
<feature type="signal peptide" evidence="2">
    <location>
        <begin position="1"/>
        <end position="20"/>
    </location>
</feature>
<protein>
    <submittedName>
        <fullName evidence="3">Copper chaperone PCu(A)C</fullName>
    </submittedName>
</protein>
<evidence type="ECO:0000256" key="1">
    <source>
        <dbReference type="SAM" id="MobiDB-lite"/>
    </source>
</evidence>
<evidence type="ECO:0000313" key="3">
    <source>
        <dbReference type="EMBL" id="MFC3182650.1"/>
    </source>
</evidence>
<dbReference type="EMBL" id="JBHRTO010000002">
    <property type="protein sequence ID" value="MFC3182650.1"/>
    <property type="molecule type" value="Genomic_DNA"/>
</dbReference>
<dbReference type="PANTHER" id="PTHR36302:SF1">
    <property type="entry name" value="COPPER CHAPERONE PCU(A)C"/>
    <property type="match status" value="1"/>
</dbReference>
<reference evidence="4" key="1">
    <citation type="journal article" date="2019" name="Int. J. Syst. Evol. Microbiol.">
        <title>The Global Catalogue of Microorganisms (GCM) 10K type strain sequencing project: providing services to taxonomists for standard genome sequencing and annotation.</title>
        <authorList>
            <consortium name="The Broad Institute Genomics Platform"/>
            <consortium name="The Broad Institute Genome Sequencing Center for Infectious Disease"/>
            <person name="Wu L."/>
            <person name="Ma J."/>
        </authorList>
    </citation>
    <scope>NUCLEOTIDE SEQUENCE [LARGE SCALE GENOMIC DNA]</scope>
    <source>
        <strain evidence="4">KCTC 52039</strain>
    </source>
</reference>
<organism evidence="3 4">
    <name type="scientific">Cypionkella sinensis</name>
    <dbReference type="NCBI Taxonomy" id="1756043"/>
    <lineage>
        <taxon>Bacteria</taxon>
        <taxon>Pseudomonadati</taxon>
        <taxon>Pseudomonadota</taxon>
        <taxon>Alphaproteobacteria</taxon>
        <taxon>Rhodobacterales</taxon>
        <taxon>Paracoccaceae</taxon>
        <taxon>Cypionkella</taxon>
    </lineage>
</organism>
<proteinExistence type="predicted"/>
<dbReference type="Gene3D" id="2.60.40.1890">
    <property type="entry name" value="PCu(A)C copper chaperone"/>
    <property type="match status" value="1"/>
</dbReference>
<feature type="region of interest" description="Disordered" evidence="1">
    <location>
        <begin position="148"/>
        <end position="174"/>
    </location>
</feature>
<keyword evidence="2" id="KW-0732">Signal</keyword>
<dbReference type="PANTHER" id="PTHR36302">
    <property type="entry name" value="BLR7088 PROTEIN"/>
    <property type="match status" value="1"/>
</dbReference>